<keyword evidence="3" id="KW-0472">Membrane</keyword>
<reference evidence="6" key="1">
    <citation type="submission" date="2015-07" db="EMBL/GenBank/DDBJ databases">
        <title>Fjat-14205 dsm 2895.</title>
        <authorList>
            <person name="Liu B."/>
            <person name="Wang J."/>
            <person name="Zhu Y."/>
            <person name="Liu G."/>
            <person name="Chen Q."/>
            <person name="Chen Z."/>
            <person name="Lan J."/>
            <person name="Che J."/>
            <person name="Ge C."/>
            <person name="Shi H."/>
            <person name="Pan Z."/>
            <person name="Liu X."/>
        </authorList>
    </citation>
    <scope>NUCLEOTIDE SEQUENCE [LARGE SCALE GENOMIC DNA]</scope>
    <source>
        <strain evidence="6">DSM 25560</strain>
    </source>
</reference>
<dbReference type="Proteomes" id="UP000050668">
    <property type="component" value="Unassembled WGS sequence"/>
</dbReference>
<dbReference type="Gene3D" id="1.10.3730.20">
    <property type="match status" value="1"/>
</dbReference>
<evidence type="ECO:0000256" key="2">
    <source>
        <dbReference type="ARBA" id="ARBA00007362"/>
    </source>
</evidence>
<dbReference type="PANTHER" id="PTHR22911:SF102">
    <property type="entry name" value="MEMBRANE PROTEIN"/>
    <property type="match status" value="1"/>
</dbReference>
<evidence type="ECO:0000313" key="5">
    <source>
        <dbReference type="EMBL" id="KOS66259.1"/>
    </source>
</evidence>
<feature type="transmembrane region" description="Helical" evidence="3">
    <location>
        <begin position="263"/>
        <end position="280"/>
    </location>
</feature>
<comment type="caution">
    <text evidence="5">The sequence shown here is derived from an EMBL/GenBank/DDBJ whole genome shotgun (WGS) entry which is preliminary data.</text>
</comment>
<dbReference type="InterPro" id="IPR000620">
    <property type="entry name" value="EamA_dom"/>
</dbReference>
<feature type="transmembrane region" description="Helical" evidence="3">
    <location>
        <begin position="65"/>
        <end position="85"/>
    </location>
</feature>
<dbReference type="Pfam" id="PF00892">
    <property type="entry name" value="EamA"/>
    <property type="match status" value="2"/>
</dbReference>
<feature type="transmembrane region" description="Helical" evidence="3">
    <location>
        <begin position="7"/>
        <end position="28"/>
    </location>
</feature>
<proteinExistence type="inferred from homology"/>
<comment type="subcellular location">
    <subcellularLocation>
        <location evidence="1">Endomembrane system</location>
        <topology evidence="1">Multi-pass membrane protein</topology>
    </subcellularLocation>
</comment>
<sequence length="303" mass="33931">MNKNAVLQLIIAMSIFGSVGFFSNLTGLPAIELVWIRCIFAGVFLCVAWIVTGSFKREQWDRKELFFIVCCGIANVLNWVFLFKAFEMTSITIAITLYHLAPIMVLAVGTFLFKEKMTKFTYLAILICFIGTMFIVGANGFHISSANWKGIIYSIIAACFYSATMILGKSITKTTVYATTFLQMVIGLIVLLPFIHFFSYQAIGTSQWSYTITTGIVHTGIVYILFFSSIRQLPTSVVSFMIFIDPAVAILLDIAVTGTHLKWLQLLGILCIFVGLFYSLKANNYNTDARQKNYMTSNPKRVG</sequence>
<feature type="transmembrane region" description="Helical" evidence="3">
    <location>
        <begin position="34"/>
        <end position="53"/>
    </location>
</feature>
<feature type="domain" description="EamA" evidence="4">
    <location>
        <begin position="5"/>
        <end position="136"/>
    </location>
</feature>
<keyword evidence="3" id="KW-0812">Transmembrane</keyword>
<feature type="domain" description="EamA" evidence="4">
    <location>
        <begin position="148"/>
        <end position="278"/>
    </location>
</feature>
<protein>
    <submittedName>
        <fullName evidence="5">Transporter</fullName>
    </submittedName>
</protein>
<dbReference type="InterPro" id="IPR037185">
    <property type="entry name" value="EmrE-like"/>
</dbReference>
<feature type="transmembrane region" description="Helical" evidence="3">
    <location>
        <begin position="120"/>
        <end position="138"/>
    </location>
</feature>
<keyword evidence="3" id="KW-1133">Transmembrane helix</keyword>
<feature type="transmembrane region" description="Helical" evidence="3">
    <location>
        <begin position="91"/>
        <end position="113"/>
    </location>
</feature>
<feature type="transmembrane region" description="Helical" evidence="3">
    <location>
        <begin position="150"/>
        <end position="168"/>
    </location>
</feature>
<feature type="transmembrane region" description="Helical" evidence="3">
    <location>
        <begin position="238"/>
        <end position="257"/>
    </location>
</feature>
<evidence type="ECO:0000256" key="1">
    <source>
        <dbReference type="ARBA" id="ARBA00004127"/>
    </source>
</evidence>
<organism evidence="5 6">
    <name type="scientific">Lysinibacillus contaminans</name>
    <dbReference type="NCBI Taxonomy" id="1293441"/>
    <lineage>
        <taxon>Bacteria</taxon>
        <taxon>Bacillati</taxon>
        <taxon>Bacillota</taxon>
        <taxon>Bacilli</taxon>
        <taxon>Bacillales</taxon>
        <taxon>Bacillaceae</taxon>
        <taxon>Lysinibacillus</taxon>
    </lineage>
</organism>
<accession>A0ABR5JVT5</accession>
<dbReference type="PANTHER" id="PTHR22911">
    <property type="entry name" value="ACYL-MALONYL CONDENSING ENZYME-RELATED"/>
    <property type="match status" value="1"/>
</dbReference>
<gene>
    <name evidence="5" type="ORF">AEA09_18745</name>
</gene>
<evidence type="ECO:0000256" key="3">
    <source>
        <dbReference type="SAM" id="Phobius"/>
    </source>
</evidence>
<keyword evidence="6" id="KW-1185">Reference proteome</keyword>
<feature type="transmembrane region" description="Helical" evidence="3">
    <location>
        <begin position="207"/>
        <end position="226"/>
    </location>
</feature>
<feature type="transmembrane region" description="Helical" evidence="3">
    <location>
        <begin position="175"/>
        <end position="195"/>
    </location>
</feature>
<dbReference type="RefSeq" id="WP_082332732.1">
    <property type="nucleotide sequence ID" value="NZ_LGRV01000008.1"/>
</dbReference>
<comment type="similarity">
    <text evidence="2">Belongs to the EamA transporter family.</text>
</comment>
<evidence type="ECO:0000313" key="6">
    <source>
        <dbReference type="Proteomes" id="UP000050668"/>
    </source>
</evidence>
<dbReference type="SUPFAM" id="SSF103481">
    <property type="entry name" value="Multidrug resistance efflux transporter EmrE"/>
    <property type="match status" value="2"/>
</dbReference>
<evidence type="ECO:0000259" key="4">
    <source>
        <dbReference type="Pfam" id="PF00892"/>
    </source>
</evidence>
<name>A0ABR5JVT5_9BACI</name>
<dbReference type="EMBL" id="LGRV01000008">
    <property type="protein sequence ID" value="KOS66259.1"/>
    <property type="molecule type" value="Genomic_DNA"/>
</dbReference>